<organism evidence="2 3">
    <name type="scientific">Paenibacillus crassostreae</name>
    <dbReference type="NCBI Taxonomy" id="1763538"/>
    <lineage>
        <taxon>Bacteria</taxon>
        <taxon>Bacillati</taxon>
        <taxon>Bacillota</taxon>
        <taxon>Bacilli</taxon>
        <taxon>Bacillales</taxon>
        <taxon>Paenibacillaceae</taxon>
        <taxon>Paenibacillus</taxon>
    </lineage>
</organism>
<feature type="domain" description="Cyclic-phosphate processing Receiver" evidence="1">
    <location>
        <begin position="8"/>
        <end position="91"/>
    </location>
</feature>
<proteinExistence type="predicted"/>
<dbReference type="GO" id="GO:0051301">
    <property type="term" value="P:cell division"/>
    <property type="evidence" value="ECO:0007669"/>
    <property type="project" value="UniProtKB-KW"/>
</dbReference>
<dbReference type="OrthoDB" id="2614698at2"/>
<dbReference type="KEGG" id="pcx:LPB68_02105"/>
<name>A0A167DS95_9BACL</name>
<dbReference type="InterPro" id="IPR046909">
    <property type="entry name" value="cREC_REC"/>
</dbReference>
<dbReference type="Pfam" id="PF20274">
    <property type="entry name" value="cREC_REC"/>
    <property type="match status" value="1"/>
</dbReference>
<evidence type="ECO:0000313" key="2">
    <source>
        <dbReference type="EMBL" id="OAB74724.1"/>
    </source>
</evidence>
<dbReference type="AlphaFoldDB" id="A0A167DS95"/>
<gene>
    <name evidence="2" type="ORF">PNBC_11850</name>
</gene>
<protein>
    <submittedName>
        <fullName evidence="2">Cell division protein FtsJ</fullName>
    </submittedName>
</protein>
<sequence length="120" mass="13970">MNNEDLVHLYLDDMRRCPKGFALARTGEECIMLLRECKVDILSLDYELGFESKMCGRDVVMAIILEKLYPREVYLHTSSMFGKREMYQLLYEHKPADMILHNGPMSDETLHRIAKAVDQA</sequence>
<evidence type="ECO:0000313" key="3">
    <source>
        <dbReference type="Proteomes" id="UP000077134"/>
    </source>
</evidence>
<keyword evidence="2" id="KW-0131">Cell cycle</keyword>
<comment type="caution">
    <text evidence="2">The sequence shown here is derived from an EMBL/GenBank/DDBJ whole genome shotgun (WGS) entry which is preliminary data.</text>
</comment>
<keyword evidence="3" id="KW-1185">Reference proteome</keyword>
<dbReference type="EMBL" id="LSFN01000014">
    <property type="protein sequence ID" value="OAB74724.1"/>
    <property type="molecule type" value="Genomic_DNA"/>
</dbReference>
<reference evidence="2 3" key="1">
    <citation type="submission" date="2016-02" db="EMBL/GenBank/DDBJ databases">
        <title>Paenibacillus sp. LPB0068, isolated from Crassostrea gigas.</title>
        <authorList>
            <person name="Shin S.-K."/>
            <person name="Yi H."/>
        </authorList>
    </citation>
    <scope>NUCLEOTIDE SEQUENCE [LARGE SCALE GENOMIC DNA]</scope>
    <source>
        <strain evidence="2 3">LPB0068</strain>
    </source>
</reference>
<dbReference type="STRING" id="1763538.LPB68_02105"/>
<keyword evidence="2" id="KW-0132">Cell division</keyword>
<evidence type="ECO:0000259" key="1">
    <source>
        <dbReference type="Pfam" id="PF20274"/>
    </source>
</evidence>
<dbReference type="RefSeq" id="WP_068658306.1">
    <property type="nucleotide sequence ID" value="NZ_LSFN01000014.1"/>
</dbReference>
<accession>A0A167DS95</accession>
<dbReference type="Proteomes" id="UP000077134">
    <property type="component" value="Unassembled WGS sequence"/>
</dbReference>